<organism evidence="3 4">
    <name type="scientific">Georgenia thermotolerans</name>
    <dbReference type="NCBI Taxonomy" id="527326"/>
    <lineage>
        <taxon>Bacteria</taxon>
        <taxon>Bacillati</taxon>
        <taxon>Actinomycetota</taxon>
        <taxon>Actinomycetes</taxon>
        <taxon>Micrococcales</taxon>
        <taxon>Bogoriellaceae</taxon>
        <taxon>Georgenia</taxon>
    </lineage>
</organism>
<proteinExistence type="predicted"/>
<dbReference type="AlphaFoldDB" id="A0A7J5UIX1"/>
<keyword evidence="4" id="KW-1185">Reference proteome</keyword>
<keyword evidence="1" id="KW-0450">Lipoyl</keyword>
<name>A0A7J5UIX1_9MICO</name>
<dbReference type="InterPro" id="IPR003016">
    <property type="entry name" value="2-oxoA_DH_lipoyl-BS"/>
</dbReference>
<dbReference type="Pfam" id="PF00364">
    <property type="entry name" value="Biotin_lipoyl"/>
    <property type="match status" value="1"/>
</dbReference>
<comment type="caution">
    <text evidence="3">The sequence shown here is derived from an EMBL/GenBank/DDBJ whole genome shotgun (WGS) entry which is preliminary data.</text>
</comment>
<dbReference type="InterPro" id="IPR011053">
    <property type="entry name" value="Single_hybrid_motif"/>
</dbReference>
<accession>A0A7J5UIX1</accession>
<evidence type="ECO:0000313" key="4">
    <source>
        <dbReference type="Proteomes" id="UP000451860"/>
    </source>
</evidence>
<dbReference type="CDD" id="cd06849">
    <property type="entry name" value="lipoyl_domain"/>
    <property type="match status" value="1"/>
</dbReference>
<feature type="domain" description="Lipoyl-binding" evidence="2">
    <location>
        <begin position="1"/>
        <end position="77"/>
    </location>
</feature>
<dbReference type="SUPFAM" id="SSF51230">
    <property type="entry name" value="Single hybrid motif"/>
    <property type="match status" value="1"/>
</dbReference>
<dbReference type="Proteomes" id="UP000451860">
    <property type="component" value="Unassembled WGS sequence"/>
</dbReference>
<reference evidence="3 4" key="1">
    <citation type="submission" date="2019-10" db="EMBL/GenBank/DDBJ databases">
        <title>Georgenia wutianyii sp. nov. and Georgenia yuyongxinii sp. nov. isolated from plateau pika (Ochotona curzoniae) in the Qinghai-Tibet plateau of China.</title>
        <authorList>
            <person name="Tian Z."/>
        </authorList>
    </citation>
    <scope>NUCLEOTIDE SEQUENCE [LARGE SCALE GENOMIC DNA]</scope>
    <source>
        <strain evidence="3 4">DSM 21501</strain>
    </source>
</reference>
<dbReference type="PROSITE" id="PS00189">
    <property type="entry name" value="LIPOYL"/>
    <property type="match status" value="1"/>
</dbReference>
<dbReference type="OrthoDB" id="3629907at2"/>
<gene>
    <name evidence="3" type="ORF">GB883_19900</name>
</gene>
<evidence type="ECO:0000313" key="3">
    <source>
        <dbReference type="EMBL" id="KAE8762328.1"/>
    </source>
</evidence>
<dbReference type="RefSeq" id="WP_152203198.1">
    <property type="nucleotide sequence ID" value="NZ_VUKF01000024.1"/>
</dbReference>
<dbReference type="PROSITE" id="PS50968">
    <property type="entry name" value="BIOTINYL_LIPOYL"/>
    <property type="match status" value="1"/>
</dbReference>
<sequence length="77" mass="8072">MTEVPFPALDETRPDVEGLLATWYVADGETVAAGQLLADVQVDKVDAEVTAPGGGTIHLLVGEGDEIRQGSPIARIE</sequence>
<dbReference type="InterPro" id="IPR000089">
    <property type="entry name" value="Biotin_lipoyl"/>
</dbReference>
<dbReference type="Gene3D" id="2.40.50.100">
    <property type="match status" value="1"/>
</dbReference>
<evidence type="ECO:0000256" key="1">
    <source>
        <dbReference type="ARBA" id="ARBA00022823"/>
    </source>
</evidence>
<dbReference type="EMBL" id="WHJE01000192">
    <property type="protein sequence ID" value="KAE8762328.1"/>
    <property type="molecule type" value="Genomic_DNA"/>
</dbReference>
<protein>
    <submittedName>
        <fullName evidence="3">Biotin/lipoyl-binding protein</fullName>
    </submittedName>
</protein>
<evidence type="ECO:0000259" key="2">
    <source>
        <dbReference type="PROSITE" id="PS50968"/>
    </source>
</evidence>